<evidence type="ECO:0000313" key="1">
    <source>
        <dbReference type="EMBL" id="RFB06145.1"/>
    </source>
</evidence>
<dbReference type="AlphaFoldDB" id="A0A371RL17"/>
<sequence>MDHEFNYTVDTRAEYRPYLPQTYKEPFRVAQGEAFAFLIDEPVRLSNGNEFVYSYSMKRERRRAFSTWHRTWPFRRQKHLSKVGKATGDPLREVRNQFARTVDDDNEEMITRRVPEYPQIDMVVFVDDAYDCEQAFHSSIRSFQYLGGAGYEFFDTNGDELLRFCKIWMKNRQRAKRIARKGEELAARRSFS</sequence>
<dbReference type="EMBL" id="QUQO01000001">
    <property type="protein sequence ID" value="RFB06145.1"/>
    <property type="molecule type" value="Genomic_DNA"/>
</dbReference>
<dbReference type="Proteomes" id="UP000264589">
    <property type="component" value="Unassembled WGS sequence"/>
</dbReference>
<reference evidence="1 2" key="1">
    <citation type="submission" date="2018-08" db="EMBL/GenBank/DDBJ databases">
        <title>Parvularcula sp. SM1705, isolated from surface water of the South Sea China.</title>
        <authorList>
            <person name="Sun L."/>
        </authorList>
    </citation>
    <scope>NUCLEOTIDE SEQUENCE [LARGE SCALE GENOMIC DNA]</scope>
    <source>
        <strain evidence="1 2">SM1705</strain>
    </source>
</reference>
<dbReference type="RefSeq" id="WP_116392778.1">
    <property type="nucleotide sequence ID" value="NZ_QUQO01000001.1"/>
</dbReference>
<accession>A0A371RL17</accession>
<protein>
    <submittedName>
        <fullName evidence="1">Uncharacterized protein</fullName>
    </submittedName>
</protein>
<organism evidence="1 2">
    <name type="scientific">Parvularcula marina</name>
    <dbReference type="NCBI Taxonomy" id="2292771"/>
    <lineage>
        <taxon>Bacteria</taxon>
        <taxon>Pseudomonadati</taxon>
        <taxon>Pseudomonadota</taxon>
        <taxon>Alphaproteobacteria</taxon>
        <taxon>Parvularculales</taxon>
        <taxon>Parvularculaceae</taxon>
        <taxon>Parvularcula</taxon>
    </lineage>
</organism>
<evidence type="ECO:0000313" key="2">
    <source>
        <dbReference type="Proteomes" id="UP000264589"/>
    </source>
</evidence>
<dbReference type="InParanoid" id="A0A371RL17"/>
<keyword evidence="2" id="KW-1185">Reference proteome</keyword>
<comment type="caution">
    <text evidence="1">The sequence shown here is derived from an EMBL/GenBank/DDBJ whole genome shotgun (WGS) entry which is preliminary data.</text>
</comment>
<name>A0A371RL17_9PROT</name>
<gene>
    <name evidence="1" type="ORF">DX908_13240</name>
</gene>
<proteinExistence type="predicted"/>